<evidence type="ECO:0000313" key="2">
    <source>
        <dbReference type="Proteomes" id="UP000321353"/>
    </source>
</evidence>
<organism evidence="1 2">
    <name type="scientific">Stieleria maiorica</name>
    <dbReference type="NCBI Taxonomy" id="2795974"/>
    <lineage>
        <taxon>Bacteria</taxon>
        <taxon>Pseudomonadati</taxon>
        <taxon>Planctomycetota</taxon>
        <taxon>Planctomycetia</taxon>
        <taxon>Pirellulales</taxon>
        <taxon>Pirellulaceae</taxon>
        <taxon>Stieleria</taxon>
    </lineage>
</organism>
<accession>A0A5B9MB39</accession>
<dbReference type="AlphaFoldDB" id="A0A5B9MB39"/>
<sequence>MHSFVVKCLKTQKFAWCEAPTSHGSTESRPHMPLSDDALDRQLTSEQRASDRQWIAWLYVSTESGLSLCLSLCQPTEEGFS</sequence>
<keyword evidence="2" id="KW-1185">Reference proteome</keyword>
<evidence type="ECO:0000313" key="1">
    <source>
        <dbReference type="EMBL" id="QEF97739.1"/>
    </source>
</evidence>
<dbReference type="KEGG" id="smam:Mal15_17830"/>
<name>A0A5B9MB39_9BACT</name>
<proteinExistence type="predicted"/>
<protein>
    <submittedName>
        <fullName evidence="1">Uncharacterized protein</fullName>
    </submittedName>
</protein>
<dbReference type="Proteomes" id="UP000321353">
    <property type="component" value="Chromosome"/>
</dbReference>
<gene>
    <name evidence="1" type="ORF">Mal15_17830</name>
</gene>
<reference evidence="1 2" key="1">
    <citation type="submission" date="2019-02" db="EMBL/GenBank/DDBJ databases">
        <title>Planctomycetal bacteria perform biofilm scaping via a novel small molecule.</title>
        <authorList>
            <person name="Jeske O."/>
            <person name="Boedeker C."/>
            <person name="Wiegand S."/>
            <person name="Breitling P."/>
            <person name="Kallscheuer N."/>
            <person name="Jogler M."/>
            <person name="Rohde M."/>
            <person name="Petersen J."/>
            <person name="Medema M.H."/>
            <person name="Surup F."/>
            <person name="Jogler C."/>
        </authorList>
    </citation>
    <scope>NUCLEOTIDE SEQUENCE [LARGE SCALE GENOMIC DNA]</scope>
    <source>
        <strain evidence="1 2">Mal15</strain>
    </source>
</reference>
<dbReference type="EMBL" id="CP036264">
    <property type="protein sequence ID" value="QEF97739.1"/>
    <property type="molecule type" value="Genomic_DNA"/>
</dbReference>